<keyword evidence="3" id="KW-0677">Repeat</keyword>
<keyword evidence="6" id="KW-0812">Transmembrane</keyword>
<evidence type="ECO:0000256" key="6">
    <source>
        <dbReference type="SAM" id="Phobius"/>
    </source>
</evidence>
<dbReference type="PANTHER" id="PTHR24366">
    <property type="entry name" value="IG(IMMUNOGLOBULIN) AND LRR(LEUCINE RICH REPEAT) DOMAINS"/>
    <property type="match status" value="1"/>
</dbReference>
<dbReference type="InterPro" id="IPR001611">
    <property type="entry name" value="Leu-rich_rpt"/>
</dbReference>
<keyword evidence="4" id="KW-1015">Disulfide bond</keyword>
<evidence type="ECO:0000256" key="2">
    <source>
        <dbReference type="ARBA" id="ARBA00022729"/>
    </source>
</evidence>
<name>A0AAF3FLF8_9BILA</name>
<evidence type="ECO:0000256" key="3">
    <source>
        <dbReference type="ARBA" id="ARBA00022737"/>
    </source>
</evidence>
<dbReference type="Gene3D" id="2.60.40.10">
    <property type="entry name" value="Immunoglobulins"/>
    <property type="match status" value="1"/>
</dbReference>
<keyword evidence="6" id="KW-0472">Membrane</keyword>
<evidence type="ECO:0000256" key="4">
    <source>
        <dbReference type="ARBA" id="ARBA00023157"/>
    </source>
</evidence>
<dbReference type="InterPro" id="IPR013783">
    <property type="entry name" value="Ig-like_fold"/>
</dbReference>
<protein>
    <recommendedName>
        <fullName evidence="7">Ig-like domain-containing protein</fullName>
    </recommendedName>
</protein>
<keyword evidence="6" id="KW-1133">Transmembrane helix</keyword>
<dbReference type="SMART" id="SM00409">
    <property type="entry name" value="IG"/>
    <property type="match status" value="1"/>
</dbReference>
<keyword evidence="2" id="KW-0732">Signal</keyword>
<evidence type="ECO:0000313" key="9">
    <source>
        <dbReference type="WBParaSite" id="MBELARI_LOCUS7963"/>
    </source>
</evidence>
<organism evidence="8 9">
    <name type="scientific">Mesorhabditis belari</name>
    <dbReference type="NCBI Taxonomy" id="2138241"/>
    <lineage>
        <taxon>Eukaryota</taxon>
        <taxon>Metazoa</taxon>
        <taxon>Ecdysozoa</taxon>
        <taxon>Nematoda</taxon>
        <taxon>Chromadorea</taxon>
        <taxon>Rhabditida</taxon>
        <taxon>Rhabditina</taxon>
        <taxon>Rhabditomorpha</taxon>
        <taxon>Rhabditoidea</taxon>
        <taxon>Rhabditidae</taxon>
        <taxon>Mesorhabditinae</taxon>
        <taxon>Mesorhabditis</taxon>
    </lineage>
</organism>
<keyword evidence="1" id="KW-0433">Leucine-rich repeat</keyword>
<evidence type="ECO:0000256" key="5">
    <source>
        <dbReference type="SAM" id="MobiDB-lite"/>
    </source>
</evidence>
<dbReference type="AlphaFoldDB" id="A0AAF3FLF8"/>
<dbReference type="Gene3D" id="3.80.10.10">
    <property type="entry name" value="Ribonuclease Inhibitor"/>
    <property type="match status" value="2"/>
</dbReference>
<dbReference type="SUPFAM" id="SSF52058">
    <property type="entry name" value="L domain-like"/>
    <property type="match status" value="1"/>
</dbReference>
<dbReference type="InterPro" id="IPR032675">
    <property type="entry name" value="LRR_dom_sf"/>
</dbReference>
<reference evidence="9" key="1">
    <citation type="submission" date="2024-02" db="UniProtKB">
        <authorList>
            <consortium name="WormBaseParasite"/>
        </authorList>
    </citation>
    <scope>IDENTIFICATION</scope>
</reference>
<dbReference type="Pfam" id="PF13855">
    <property type="entry name" value="LRR_8"/>
    <property type="match status" value="1"/>
</dbReference>
<accession>A0AAF3FLF8</accession>
<dbReference type="PROSITE" id="PS50835">
    <property type="entry name" value="IG_LIKE"/>
    <property type="match status" value="1"/>
</dbReference>
<feature type="domain" description="Ig-like" evidence="7">
    <location>
        <begin position="283"/>
        <end position="394"/>
    </location>
</feature>
<dbReference type="Proteomes" id="UP000887575">
    <property type="component" value="Unassembled WGS sequence"/>
</dbReference>
<dbReference type="InterPro" id="IPR007110">
    <property type="entry name" value="Ig-like_dom"/>
</dbReference>
<dbReference type="PANTHER" id="PTHR24366:SF96">
    <property type="entry name" value="LEUCINE RICH REPEAT CONTAINING 53"/>
    <property type="match status" value="1"/>
</dbReference>
<dbReference type="WBParaSite" id="MBELARI_LOCUS7963">
    <property type="protein sequence ID" value="MBELARI_LOCUS7963"/>
    <property type="gene ID" value="MBELARI_LOCUS7963"/>
</dbReference>
<dbReference type="SUPFAM" id="SSF48726">
    <property type="entry name" value="Immunoglobulin"/>
    <property type="match status" value="1"/>
</dbReference>
<feature type="region of interest" description="Disordered" evidence="5">
    <location>
        <begin position="569"/>
        <end position="601"/>
    </location>
</feature>
<feature type="compositionally biased region" description="Low complexity" evidence="5">
    <location>
        <begin position="587"/>
        <end position="601"/>
    </location>
</feature>
<proteinExistence type="predicted"/>
<dbReference type="InterPro" id="IPR003599">
    <property type="entry name" value="Ig_sub"/>
</dbReference>
<evidence type="ECO:0000256" key="1">
    <source>
        <dbReference type="ARBA" id="ARBA00022614"/>
    </source>
</evidence>
<sequence>MLTRDSFSAFPNLLSLELAGNRIRRIEWDSFRLFRLKHISLKENGITTLSENIFRLTPSLEEIDLSGNKLWRVQTSDFSSAQRLKVLNFSQNSIRQFDFDSFAPFYQLETLDLSYNKFYTLPSRELMPLLGLRTLILKGNPVVALKANQLVLPAPSTSPHPPLRVLTAHSLSSLPSIHTIILANNPNLTIISPKALENSSLVFSLDISNCSLKSISMNLLQSVAQAQISGNPLDCGCEGSSLDRISTTIVDYPDVECLDRKGELYKLSSVASPLFSLSDPCPPEVILPFDENLYASVGSTFSIYCAPKKETDHLEWTFPNGSVVGGEENTNHVDFEGVDFFSSTLYSPNKQKPIRPRVSVTKESLRLDVVLPVDAGVYECSVFRGKQRATKRVKMIVRTPKIELFLHEIGAHYASVSWNDSLRIDAADRVALHLTVTDETGARQRAVQLSLLSPWLSYSILRLRPNHNYTFCLKYSLVERQPTFGSSILSSDVEAASPLLESCLLVRTLPSLPFWEQLSTSTLVLFLAIASALLGLFCFHTLFARLHVWQQAKHRSRLNQSISGQSFLSHSSSAHSAHPHTYENGVPNSSSSHCHLSSFPSNRLTNRPTTLRIVQQDIAL</sequence>
<evidence type="ECO:0000313" key="8">
    <source>
        <dbReference type="Proteomes" id="UP000887575"/>
    </source>
</evidence>
<feature type="transmembrane region" description="Helical" evidence="6">
    <location>
        <begin position="523"/>
        <end position="548"/>
    </location>
</feature>
<dbReference type="InterPro" id="IPR003591">
    <property type="entry name" value="Leu-rich_rpt_typical-subtyp"/>
</dbReference>
<dbReference type="SMART" id="SM00369">
    <property type="entry name" value="LRR_TYP"/>
    <property type="match status" value="6"/>
</dbReference>
<evidence type="ECO:0000259" key="7">
    <source>
        <dbReference type="PROSITE" id="PS50835"/>
    </source>
</evidence>
<dbReference type="PROSITE" id="PS51450">
    <property type="entry name" value="LRR"/>
    <property type="match status" value="1"/>
</dbReference>
<keyword evidence="8" id="KW-1185">Reference proteome</keyword>
<dbReference type="InterPro" id="IPR036179">
    <property type="entry name" value="Ig-like_dom_sf"/>
</dbReference>